<feature type="region of interest" description="Disordered" evidence="1">
    <location>
        <begin position="81"/>
        <end position="181"/>
    </location>
</feature>
<evidence type="ECO:0000256" key="1">
    <source>
        <dbReference type="SAM" id="MobiDB-lite"/>
    </source>
</evidence>
<keyword evidence="3" id="KW-1185">Reference proteome</keyword>
<reference evidence="2" key="1">
    <citation type="journal article" date="2020" name="New Phytol.">
        <title>Comparative genomics reveals dynamic genome evolution in host specialist ectomycorrhizal fungi.</title>
        <authorList>
            <person name="Lofgren L.A."/>
            <person name="Nguyen N.H."/>
            <person name="Vilgalys R."/>
            <person name="Ruytinx J."/>
            <person name="Liao H.L."/>
            <person name="Branco S."/>
            <person name="Kuo A."/>
            <person name="LaButti K."/>
            <person name="Lipzen A."/>
            <person name="Andreopoulos W."/>
            <person name="Pangilinan J."/>
            <person name="Riley R."/>
            <person name="Hundley H."/>
            <person name="Na H."/>
            <person name="Barry K."/>
            <person name="Grigoriev I.V."/>
            <person name="Stajich J.E."/>
            <person name="Kennedy P.G."/>
        </authorList>
    </citation>
    <scope>NUCLEOTIDE SEQUENCE</scope>
    <source>
        <strain evidence="2">S12</strain>
    </source>
</reference>
<dbReference type="OrthoDB" id="2684621at2759"/>
<sequence length="181" mass="19958">MAKNKKEKNRSTKGNYATYHKTEVFCKCSECTGECGPKSKSVPKWKEREHRKKEAKRKKAPRIRPESIKTIETLAAHQIIQQPEAGPSQRVAEAAHNHPFGLSEPPEPHRSLSPQQPESAPDMVVDGFDIGESWNDLPDVGSMVPGVERMIGETSGVSASRDSAPDPQLTTLPADDDFADD</sequence>
<dbReference type="AlphaFoldDB" id="A0A9P7ANR3"/>
<name>A0A9P7ANR3_9AGAM</name>
<feature type="compositionally biased region" description="Basic residues" evidence="1">
    <location>
        <begin position="49"/>
        <end position="62"/>
    </location>
</feature>
<feature type="region of interest" description="Disordered" evidence="1">
    <location>
        <begin position="33"/>
        <end position="66"/>
    </location>
</feature>
<evidence type="ECO:0000313" key="2">
    <source>
        <dbReference type="EMBL" id="KAG1793350.1"/>
    </source>
</evidence>
<accession>A0A9P7ANR3</accession>
<evidence type="ECO:0000313" key="3">
    <source>
        <dbReference type="Proteomes" id="UP000719766"/>
    </source>
</evidence>
<protein>
    <submittedName>
        <fullName evidence="2">Uncharacterized protein</fullName>
    </submittedName>
</protein>
<comment type="caution">
    <text evidence="2">The sequence shown here is derived from an EMBL/GenBank/DDBJ whole genome shotgun (WGS) entry which is preliminary data.</text>
</comment>
<gene>
    <name evidence="2" type="ORF">HD556DRAFT_1443786</name>
</gene>
<dbReference type="EMBL" id="JABBWE010000031">
    <property type="protein sequence ID" value="KAG1793350.1"/>
    <property type="molecule type" value="Genomic_DNA"/>
</dbReference>
<dbReference type="Proteomes" id="UP000719766">
    <property type="component" value="Unassembled WGS sequence"/>
</dbReference>
<dbReference type="RefSeq" id="XP_041159806.1">
    <property type="nucleotide sequence ID" value="XM_041306679.1"/>
</dbReference>
<organism evidence="2 3">
    <name type="scientific">Suillus plorans</name>
    <dbReference type="NCBI Taxonomy" id="116603"/>
    <lineage>
        <taxon>Eukaryota</taxon>
        <taxon>Fungi</taxon>
        <taxon>Dikarya</taxon>
        <taxon>Basidiomycota</taxon>
        <taxon>Agaricomycotina</taxon>
        <taxon>Agaricomycetes</taxon>
        <taxon>Agaricomycetidae</taxon>
        <taxon>Boletales</taxon>
        <taxon>Suillineae</taxon>
        <taxon>Suillaceae</taxon>
        <taxon>Suillus</taxon>
    </lineage>
</organism>
<proteinExistence type="predicted"/>
<dbReference type="GeneID" id="64600443"/>